<reference evidence="2 5" key="2">
    <citation type="journal article" date="2019" name="Nat. Commun.">
        <title>A new type of DNA phosphorothioation-based antiviral system in archaea.</title>
        <authorList>
            <person name="Xiong L."/>
            <person name="Liu S."/>
            <person name="Chen S."/>
            <person name="Xiao Y."/>
            <person name="Zhu B."/>
            <person name="Gao Y."/>
            <person name="Zhang Y."/>
            <person name="Chen B."/>
            <person name="Luo J."/>
            <person name="Deng Z."/>
            <person name="Chen X."/>
            <person name="Wang L."/>
            <person name="Chen S."/>
        </authorList>
    </citation>
    <scope>NUCLEOTIDE SEQUENCE [LARGE SCALE GENOMIC DNA]</scope>
    <source>
        <strain evidence="2 5">CGMCC 1.10331</strain>
    </source>
</reference>
<dbReference type="RefSeq" id="WP_103992253.1">
    <property type="nucleotide sequence ID" value="NZ_CP031311.1"/>
</dbReference>
<dbReference type="GeneID" id="39858254"/>
<organism evidence="3 4">
    <name type="scientific">Halobellus limi</name>
    <dbReference type="NCBI Taxonomy" id="699433"/>
    <lineage>
        <taxon>Archaea</taxon>
        <taxon>Methanobacteriati</taxon>
        <taxon>Methanobacteriota</taxon>
        <taxon>Stenosarchaea group</taxon>
        <taxon>Halobacteria</taxon>
        <taxon>Halobacteriales</taxon>
        <taxon>Haloferacaceae</taxon>
        <taxon>Halobellus</taxon>
    </lineage>
</organism>
<sequence>MFKESVWYPSSPRNAAVLVMLVGMVLLHHTSLFGLMDAGLLFGWLPIQLAYDLAYTVLAVLLLYWVYTVAPKGEERDDVSTPNEPASGSER</sequence>
<dbReference type="AlphaFoldDB" id="A0A1H6AY95"/>
<evidence type="ECO:0000313" key="3">
    <source>
        <dbReference type="EMBL" id="SEG53372.1"/>
    </source>
</evidence>
<proteinExistence type="predicted"/>
<evidence type="ECO:0000313" key="4">
    <source>
        <dbReference type="Proteomes" id="UP000236740"/>
    </source>
</evidence>
<dbReference type="EMBL" id="FNVN01000003">
    <property type="protein sequence ID" value="SEG53372.1"/>
    <property type="molecule type" value="Genomic_DNA"/>
</dbReference>
<dbReference type="KEGG" id="hlm:DV707_09150"/>
<dbReference type="Proteomes" id="UP000236740">
    <property type="component" value="Unassembled WGS sequence"/>
</dbReference>
<feature type="transmembrane region" description="Helical" evidence="1">
    <location>
        <begin position="49"/>
        <end position="67"/>
    </location>
</feature>
<evidence type="ECO:0000313" key="5">
    <source>
        <dbReference type="Proteomes" id="UP000296733"/>
    </source>
</evidence>
<protein>
    <recommendedName>
        <fullName evidence="6">DUF3311 domain-containing protein</fullName>
    </recommendedName>
</protein>
<keyword evidence="4" id="KW-1185">Reference proteome</keyword>
<dbReference type="Proteomes" id="UP000296733">
    <property type="component" value="Chromosome"/>
</dbReference>
<reference evidence="3 4" key="1">
    <citation type="submission" date="2016-10" db="EMBL/GenBank/DDBJ databases">
        <authorList>
            <person name="de Groot N.N."/>
        </authorList>
    </citation>
    <scope>NUCLEOTIDE SEQUENCE [LARGE SCALE GENOMIC DNA]</scope>
    <source>
        <strain evidence="3 4">CGMCC 1.10331</strain>
    </source>
</reference>
<keyword evidence="1" id="KW-0812">Transmembrane</keyword>
<feature type="transmembrane region" description="Helical" evidence="1">
    <location>
        <begin position="15"/>
        <end position="42"/>
    </location>
</feature>
<name>A0A1H6AY95_9EURY</name>
<evidence type="ECO:0008006" key="6">
    <source>
        <dbReference type="Google" id="ProtNLM"/>
    </source>
</evidence>
<keyword evidence="1" id="KW-0472">Membrane</keyword>
<evidence type="ECO:0000256" key="1">
    <source>
        <dbReference type="SAM" id="Phobius"/>
    </source>
</evidence>
<accession>A0A1H6AY95</accession>
<evidence type="ECO:0000313" key="2">
    <source>
        <dbReference type="EMBL" id="QCC47810.1"/>
    </source>
</evidence>
<dbReference type="EMBL" id="CP031311">
    <property type="protein sequence ID" value="QCC47810.1"/>
    <property type="molecule type" value="Genomic_DNA"/>
</dbReference>
<gene>
    <name evidence="2" type="ORF">DV707_09150</name>
    <name evidence="3" type="ORF">SAMN04488133_2580</name>
</gene>
<keyword evidence="1" id="KW-1133">Transmembrane helix</keyword>